<evidence type="ECO:0000256" key="1">
    <source>
        <dbReference type="ARBA" id="ARBA00010515"/>
    </source>
</evidence>
<dbReference type="PROSITE" id="PS01173">
    <property type="entry name" value="LIPASE_GDXG_HIS"/>
    <property type="match status" value="1"/>
</dbReference>
<accession>A0ABY5M933</accession>
<keyword evidence="2 6" id="KW-0378">Hydrolase</keyword>
<dbReference type="GO" id="GO:0016787">
    <property type="term" value="F:hydrolase activity"/>
    <property type="evidence" value="ECO:0007669"/>
    <property type="project" value="UniProtKB-KW"/>
</dbReference>
<comment type="similarity">
    <text evidence="1">Belongs to the 'GDXG' lipolytic enzyme family.</text>
</comment>
<dbReference type="InterPro" id="IPR050300">
    <property type="entry name" value="GDXG_lipolytic_enzyme"/>
</dbReference>
<name>A0ABY5M933_9ACTN</name>
<dbReference type="PANTHER" id="PTHR48081:SF8">
    <property type="entry name" value="ALPHA_BETA HYDROLASE FOLD-3 DOMAIN-CONTAINING PROTEIN-RELATED"/>
    <property type="match status" value="1"/>
</dbReference>
<dbReference type="PANTHER" id="PTHR48081">
    <property type="entry name" value="AB HYDROLASE SUPERFAMILY PROTEIN C4A8.06C"/>
    <property type="match status" value="1"/>
</dbReference>
<dbReference type="Proteomes" id="UP001316184">
    <property type="component" value="Chromosome"/>
</dbReference>
<evidence type="ECO:0000256" key="4">
    <source>
        <dbReference type="SAM" id="MobiDB-lite"/>
    </source>
</evidence>
<proteinExistence type="inferred from homology"/>
<reference evidence="6 7" key="1">
    <citation type="submission" date="2022-08" db="EMBL/GenBank/DDBJ databases">
        <title>novel species in genus Aeromicrobium.</title>
        <authorList>
            <person name="Ye L."/>
        </authorList>
    </citation>
    <scope>NUCLEOTIDE SEQUENCE [LARGE SCALE GENOMIC DNA]</scope>
    <source>
        <strain evidence="7">zg-Y1379</strain>
    </source>
</reference>
<dbReference type="SUPFAM" id="SSF53474">
    <property type="entry name" value="alpha/beta-Hydrolases"/>
    <property type="match status" value="1"/>
</dbReference>
<feature type="domain" description="Alpha/beta hydrolase fold-3" evidence="5">
    <location>
        <begin position="122"/>
        <end position="325"/>
    </location>
</feature>
<evidence type="ECO:0000259" key="5">
    <source>
        <dbReference type="Pfam" id="PF07859"/>
    </source>
</evidence>
<feature type="compositionally biased region" description="Basic and acidic residues" evidence="4">
    <location>
        <begin position="354"/>
        <end position="365"/>
    </location>
</feature>
<dbReference type="Pfam" id="PF07859">
    <property type="entry name" value="Abhydrolase_3"/>
    <property type="match status" value="1"/>
</dbReference>
<dbReference type="Gene3D" id="3.40.50.1820">
    <property type="entry name" value="alpha/beta hydrolase"/>
    <property type="match status" value="1"/>
</dbReference>
<keyword evidence="7" id="KW-1185">Reference proteome</keyword>
<dbReference type="InterPro" id="IPR033140">
    <property type="entry name" value="Lipase_GDXG_put_SER_AS"/>
</dbReference>
<feature type="active site" evidence="3">
    <location>
        <position position="196"/>
    </location>
</feature>
<evidence type="ECO:0000313" key="6">
    <source>
        <dbReference type="EMBL" id="UUP13629.1"/>
    </source>
</evidence>
<evidence type="ECO:0000256" key="2">
    <source>
        <dbReference type="ARBA" id="ARBA00022801"/>
    </source>
</evidence>
<gene>
    <name evidence="6" type="ORF">NQV15_17540</name>
</gene>
<feature type="compositionally biased region" description="Polar residues" evidence="4">
    <location>
        <begin position="1"/>
        <end position="10"/>
    </location>
</feature>
<evidence type="ECO:0000256" key="3">
    <source>
        <dbReference type="PROSITE-ProRule" id="PRU10038"/>
    </source>
</evidence>
<dbReference type="RefSeq" id="WP_232402231.1">
    <property type="nucleotide sequence ID" value="NZ_CP102173.1"/>
</dbReference>
<protein>
    <submittedName>
        <fullName evidence="6">Alpha/beta hydrolase</fullName>
    </submittedName>
</protein>
<sequence length="377" mass="41952">MWRTRVSQRLTTRRGDAPVHRRRERIQRPGRGPMRVAYEQAVVHEAFSFKARVLQRTTRIVFKPILMWTPINERAFLTIQRLDALSGRRRRSPHIQFEARELGGVRVESMRHGYGPDSEMTLLYLHGGGFFSGSIVTHRRICERLALKTGATVISVDYVQLPVGSVADSVRDAITAYAALVQESPHPDKIVVAGDSAGGYLAMKVAELATRRGLPAPAAILGFSPLLSLDPEREDKAVTRIIRPHDAYLPAKRLAKIREQWLPEGPAIEGFASPLHASAYIRSPTFFVVVEDEILRPEAEAMALLLSDRGVEVEIHLWRKQVHAFPVLADVLPESDMAIQLAAEFARRAVGELDRQPTVDPDSHTETISAQVPGPAA</sequence>
<dbReference type="EMBL" id="CP102173">
    <property type="protein sequence ID" value="UUP13629.1"/>
    <property type="molecule type" value="Genomic_DNA"/>
</dbReference>
<organism evidence="6 7">
    <name type="scientific">Aeromicrobium wangtongii</name>
    <dbReference type="NCBI Taxonomy" id="2969247"/>
    <lineage>
        <taxon>Bacteria</taxon>
        <taxon>Bacillati</taxon>
        <taxon>Actinomycetota</taxon>
        <taxon>Actinomycetes</taxon>
        <taxon>Propionibacteriales</taxon>
        <taxon>Nocardioidaceae</taxon>
        <taxon>Aeromicrobium</taxon>
    </lineage>
</organism>
<dbReference type="InterPro" id="IPR029058">
    <property type="entry name" value="AB_hydrolase_fold"/>
</dbReference>
<dbReference type="PROSITE" id="PS01174">
    <property type="entry name" value="LIPASE_GDXG_SER"/>
    <property type="match status" value="1"/>
</dbReference>
<dbReference type="InterPro" id="IPR013094">
    <property type="entry name" value="AB_hydrolase_3"/>
</dbReference>
<feature type="region of interest" description="Disordered" evidence="4">
    <location>
        <begin position="354"/>
        <end position="377"/>
    </location>
</feature>
<feature type="region of interest" description="Disordered" evidence="4">
    <location>
        <begin position="1"/>
        <end position="29"/>
    </location>
</feature>
<evidence type="ECO:0000313" key="7">
    <source>
        <dbReference type="Proteomes" id="UP001316184"/>
    </source>
</evidence>
<dbReference type="InterPro" id="IPR002168">
    <property type="entry name" value="Lipase_GDXG_HIS_AS"/>
</dbReference>